<evidence type="ECO:0000256" key="1">
    <source>
        <dbReference type="SAM" id="MobiDB-lite"/>
    </source>
</evidence>
<comment type="caution">
    <text evidence="2">The sequence shown here is derived from an EMBL/GenBank/DDBJ whole genome shotgun (WGS) entry which is preliminary data.</text>
</comment>
<proteinExistence type="predicted"/>
<feature type="compositionally biased region" description="Polar residues" evidence="1">
    <location>
        <begin position="1"/>
        <end position="11"/>
    </location>
</feature>
<accession>A0ABQ1DEK2</accession>
<sequence length="115" mass="12169">MLPSGARTNRVSAPAGCPHAGLLEYGGGRPRADGVRAVDRAGGRRVRLGAAARGVRHGRAGAYRGRLRWRRSPARRSSRTGPDHGTLRLCFATQTPDGNAEGLRRLDKGFAAASV</sequence>
<evidence type="ECO:0000313" key="2">
    <source>
        <dbReference type="EMBL" id="GFH80811.1"/>
    </source>
</evidence>
<organism evidence="2 3">
    <name type="scientific">Streptomyces gougerotii</name>
    <dbReference type="NCBI Taxonomy" id="53448"/>
    <lineage>
        <taxon>Bacteria</taxon>
        <taxon>Bacillati</taxon>
        <taxon>Actinomycetota</taxon>
        <taxon>Actinomycetes</taxon>
        <taxon>Kitasatosporales</taxon>
        <taxon>Streptomycetaceae</taxon>
        <taxon>Streptomyces</taxon>
        <taxon>Streptomyces diastaticus group</taxon>
    </lineage>
</organism>
<dbReference type="EMBL" id="BLLO01000030">
    <property type="protein sequence ID" value="GFH80811.1"/>
    <property type="molecule type" value="Genomic_DNA"/>
</dbReference>
<dbReference type="Proteomes" id="UP000480804">
    <property type="component" value="Unassembled WGS sequence"/>
</dbReference>
<gene>
    <name evidence="2" type="ORF">Sgou_54810</name>
</gene>
<evidence type="ECO:0000313" key="3">
    <source>
        <dbReference type="Proteomes" id="UP000480804"/>
    </source>
</evidence>
<name>A0ABQ1DEK2_9ACTN</name>
<keyword evidence="3" id="KW-1185">Reference proteome</keyword>
<feature type="region of interest" description="Disordered" evidence="1">
    <location>
        <begin position="1"/>
        <end position="32"/>
    </location>
</feature>
<reference evidence="2 3" key="1">
    <citation type="submission" date="2020-02" db="EMBL/GenBank/DDBJ databases">
        <title>Whole genome shotgun sequence of Streptomyces gougerotii NBRC 13043.</title>
        <authorList>
            <person name="Ichikawa N."/>
            <person name="Komaki H."/>
            <person name="Tamura T."/>
        </authorList>
    </citation>
    <scope>NUCLEOTIDE SEQUENCE [LARGE SCALE GENOMIC DNA]</scope>
    <source>
        <strain evidence="2 3">NBRC 13043</strain>
    </source>
</reference>
<protein>
    <submittedName>
        <fullName evidence="2">Uncharacterized protein</fullName>
    </submittedName>
</protein>